<feature type="region of interest" description="Disordered" evidence="3">
    <location>
        <begin position="1"/>
        <end position="25"/>
    </location>
</feature>
<keyword evidence="2" id="KW-0342">GTP-binding</keyword>
<organism evidence="4 5">
    <name type="scientific">Smittium culicis</name>
    <dbReference type="NCBI Taxonomy" id="133412"/>
    <lineage>
        <taxon>Eukaryota</taxon>
        <taxon>Fungi</taxon>
        <taxon>Fungi incertae sedis</taxon>
        <taxon>Zoopagomycota</taxon>
        <taxon>Kickxellomycotina</taxon>
        <taxon>Harpellomycetes</taxon>
        <taxon>Harpellales</taxon>
        <taxon>Legeriomycetaceae</taxon>
        <taxon>Smittium</taxon>
    </lineage>
</organism>
<gene>
    <name evidence="4" type="ORF">AYI69_g6021</name>
</gene>
<keyword evidence="1" id="KW-0547">Nucleotide-binding</keyword>
<evidence type="ECO:0000256" key="2">
    <source>
        <dbReference type="ARBA" id="ARBA00023134"/>
    </source>
</evidence>
<dbReference type="Proteomes" id="UP000187429">
    <property type="component" value="Unassembled WGS sequence"/>
</dbReference>
<proteinExistence type="predicted"/>
<sequence>MARKKPYSVKQKKAQLQEKRAKKRDQAVPEIHVFTPLIVDITEKECDFQSNDRIEKIQNEKQEIEPPRRLELKVDSKSENKEKLISKFEKLSVEQIAKNKELSMKPLNRLSKFDLEVSEDSPFIQGLDIPFRPSWNFDMSKQQVEKNEALYFEEWVKKVEEKQEKDKISLFEKNLEVISYFLFTILY</sequence>
<dbReference type="AlphaFoldDB" id="A0A1R1Y1Y4"/>
<accession>A0A1R1Y1Y4</accession>
<keyword evidence="5" id="KW-1185">Reference proteome</keyword>
<dbReference type="PANTHER" id="PTHR45709">
    <property type="entry name" value="LARGE SUBUNIT GTPASE 1 HOMOLOG-RELATED"/>
    <property type="match status" value="1"/>
</dbReference>
<evidence type="ECO:0000313" key="4">
    <source>
        <dbReference type="EMBL" id="OMJ20961.1"/>
    </source>
</evidence>
<reference evidence="5" key="1">
    <citation type="submission" date="2017-01" db="EMBL/GenBank/DDBJ databases">
        <authorList>
            <person name="Wang Y."/>
            <person name="White M."/>
            <person name="Kvist S."/>
            <person name="Moncalvo J.-M."/>
        </authorList>
    </citation>
    <scope>NUCLEOTIDE SEQUENCE [LARGE SCALE GENOMIC DNA]</scope>
    <source>
        <strain evidence="5">ID-206-W2</strain>
    </source>
</reference>
<evidence type="ECO:0000256" key="3">
    <source>
        <dbReference type="SAM" id="MobiDB-lite"/>
    </source>
</evidence>
<dbReference type="OrthoDB" id="5573092at2759"/>
<protein>
    <submittedName>
        <fullName evidence="4">Guanine nucleotide-binding protein-like 1</fullName>
    </submittedName>
</protein>
<feature type="compositionally biased region" description="Basic residues" evidence="3">
    <location>
        <begin position="1"/>
        <end position="13"/>
    </location>
</feature>
<evidence type="ECO:0000313" key="5">
    <source>
        <dbReference type="Proteomes" id="UP000187429"/>
    </source>
</evidence>
<dbReference type="InterPro" id="IPR043358">
    <property type="entry name" value="GNL1-like"/>
</dbReference>
<dbReference type="EMBL" id="LSSM01002626">
    <property type="protein sequence ID" value="OMJ20961.1"/>
    <property type="molecule type" value="Genomic_DNA"/>
</dbReference>
<feature type="compositionally biased region" description="Basic and acidic residues" evidence="3">
    <location>
        <begin position="15"/>
        <end position="25"/>
    </location>
</feature>
<name>A0A1R1Y1Y4_9FUNG</name>
<evidence type="ECO:0000256" key="1">
    <source>
        <dbReference type="ARBA" id="ARBA00022741"/>
    </source>
</evidence>
<dbReference type="GO" id="GO:0005525">
    <property type="term" value="F:GTP binding"/>
    <property type="evidence" value="ECO:0007669"/>
    <property type="project" value="UniProtKB-KW"/>
</dbReference>
<dbReference type="GO" id="GO:0003924">
    <property type="term" value="F:GTPase activity"/>
    <property type="evidence" value="ECO:0007669"/>
    <property type="project" value="InterPro"/>
</dbReference>
<comment type="caution">
    <text evidence="4">The sequence shown here is derived from an EMBL/GenBank/DDBJ whole genome shotgun (WGS) entry which is preliminary data.</text>
</comment>
<dbReference type="PANTHER" id="PTHR45709:SF3">
    <property type="entry name" value="GUANINE NUCLEOTIDE-BINDING PROTEIN-LIKE 1"/>
    <property type="match status" value="1"/>
</dbReference>